<comment type="caution">
    <text evidence="1">The sequence shown here is derived from an EMBL/GenBank/DDBJ whole genome shotgun (WGS) entry which is preliminary data.</text>
</comment>
<organism evidence="1 2">
    <name type="scientific">Larimichthys crocea</name>
    <name type="common">Large yellow croaker</name>
    <name type="synonym">Pseudosciaena crocea</name>
    <dbReference type="NCBI Taxonomy" id="215358"/>
    <lineage>
        <taxon>Eukaryota</taxon>
        <taxon>Metazoa</taxon>
        <taxon>Chordata</taxon>
        <taxon>Craniata</taxon>
        <taxon>Vertebrata</taxon>
        <taxon>Euteleostomi</taxon>
        <taxon>Actinopterygii</taxon>
        <taxon>Neopterygii</taxon>
        <taxon>Teleostei</taxon>
        <taxon>Neoteleostei</taxon>
        <taxon>Acanthomorphata</taxon>
        <taxon>Eupercaria</taxon>
        <taxon>Sciaenidae</taxon>
        <taxon>Larimichthys</taxon>
    </lineage>
</organism>
<name>A0ACD3RPG6_LARCR</name>
<gene>
    <name evidence="1" type="ORF">E3U43_015027</name>
</gene>
<evidence type="ECO:0000313" key="1">
    <source>
        <dbReference type="EMBL" id="TMS21054.1"/>
    </source>
</evidence>
<reference evidence="1" key="1">
    <citation type="submission" date="2018-11" db="EMBL/GenBank/DDBJ databases">
        <title>The sequence and de novo assembly of Larimichthys crocea genome using PacBio and Hi-C technologies.</title>
        <authorList>
            <person name="Xu P."/>
            <person name="Chen B."/>
            <person name="Zhou Z."/>
            <person name="Ke Q."/>
            <person name="Wu Y."/>
            <person name="Bai H."/>
            <person name="Pu F."/>
        </authorList>
    </citation>
    <scope>NUCLEOTIDE SEQUENCE</scope>
    <source>
        <tissue evidence="1">Muscle</tissue>
    </source>
</reference>
<proteinExistence type="predicted"/>
<dbReference type="Proteomes" id="UP000793456">
    <property type="component" value="Chromosome III"/>
</dbReference>
<evidence type="ECO:0000313" key="2">
    <source>
        <dbReference type="Proteomes" id="UP000793456"/>
    </source>
</evidence>
<sequence>MSLERCESLSLSGSRAALSRENSGASLGSNSGKSSKSIPRFGIPNSSSSPIATCPSSPSGGTLNKPGQVKASANPRALGAVNGSKAALIVSQQLQGPKLLHQIFGHSRDQKYQCQPPSIRTDISSSNNCCYQQQAWERHYYGHKAGHEGCQQPCERTGNRQYIRQTHERFRRFRQRE</sequence>
<accession>A0ACD3RPG6</accession>
<protein>
    <submittedName>
        <fullName evidence="1">Uncharacterized protein</fullName>
    </submittedName>
</protein>
<keyword evidence="2" id="KW-1185">Reference proteome</keyword>
<dbReference type="EMBL" id="CM011676">
    <property type="protein sequence ID" value="TMS21054.1"/>
    <property type="molecule type" value="Genomic_DNA"/>
</dbReference>